<organism evidence="1 2">
    <name type="scientific">Lyngbya aestuarii BL J</name>
    <dbReference type="NCBI Taxonomy" id="1348334"/>
    <lineage>
        <taxon>Bacteria</taxon>
        <taxon>Bacillati</taxon>
        <taxon>Cyanobacteriota</taxon>
        <taxon>Cyanophyceae</taxon>
        <taxon>Oscillatoriophycideae</taxon>
        <taxon>Oscillatoriales</taxon>
        <taxon>Microcoleaceae</taxon>
        <taxon>Lyngbya</taxon>
    </lineage>
</organism>
<evidence type="ECO:0000313" key="1">
    <source>
        <dbReference type="EMBL" id="ERT09661.1"/>
    </source>
</evidence>
<comment type="caution">
    <text evidence="1">The sequence shown here is derived from an EMBL/GenBank/DDBJ whole genome shotgun (WGS) entry which is preliminary data.</text>
</comment>
<evidence type="ECO:0000313" key="2">
    <source>
        <dbReference type="Proteomes" id="UP000017127"/>
    </source>
</evidence>
<protein>
    <submittedName>
        <fullName evidence="1">Uncharacterized protein</fullName>
    </submittedName>
</protein>
<gene>
    <name evidence="1" type="ORF">M595_0433</name>
</gene>
<sequence length="77" mass="8739">MYRLHCIFFSLLRQNDPGCFRIGEVGSHYPYRFAIFFDLMGAENFKGIAMMIPNNPVNLIMCDSGHGSHTLLLLQTG</sequence>
<reference evidence="1 2" key="1">
    <citation type="journal article" date="2013" name="Front. Microbiol.">
        <title>Comparative genomic analyses of the cyanobacterium, Lyngbya aestuarii BL J, a powerful hydrogen producer.</title>
        <authorList>
            <person name="Kothari A."/>
            <person name="Vaughn M."/>
            <person name="Garcia-Pichel F."/>
        </authorList>
    </citation>
    <scope>NUCLEOTIDE SEQUENCE [LARGE SCALE GENOMIC DNA]</scope>
    <source>
        <strain evidence="1 2">BL J</strain>
    </source>
</reference>
<dbReference type="AlphaFoldDB" id="U7QTB0"/>
<name>U7QTB0_9CYAN</name>
<accession>U7QTB0</accession>
<dbReference type="EMBL" id="AUZM01000002">
    <property type="protein sequence ID" value="ERT09661.1"/>
    <property type="molecule type" value="Genomic_DNA"/>
</dbReference>
<proteinExistence type="predicted"/>
<keyword evidence="2" id="KW-1185">Reference proteome</keyword>
<dbReference type="Proteomes" id="UP000017127">
    <property type="component" value="Unassembled WGS sequence"/>
</dbReference>